<sequence length="149" mass="16199">MTTRSPLARDEYDRAPENSGSDAPQKNGLRHLPRKVVGVLVSCVVFVGALLGLYWGGAFEPWLNEYSTTTPACATASSPEDVQQALARTEELNAIRSTAKNVEFSQTLLCDGQKAVLTITYTDRSDFKRLNDAVTSAHLGAAAEIKLKR</sequence>
<organism evidence="3 4">
    <name type="scientific">Rothia mucilaginosa M508</name>
    <dbReference type="NCBI Taxonomy" id="563033"/>
    <lineage>
        <taxon>Bacteria</taxon>
        <taxon>Bacillati</taxon>
        <taxon>Actinomycetota</taxon>
        <taxon>Actinomycetes</taxon>
        <taxon>Micrococcales</taxon>
        <taxon>Micrococcaceae</taxon>
        <taxon>Rothia</taxon>
    </lineage>
</organism>
<protein>
    <submittedName>
        <fullName evidence="3">Uncharacterized protein</fullName>
    </submittedName>
</protein>
<dbReference type="AlphaFoldDB" id="G5ETN7"/>
<feature type="transmembrane region" description="Helical" evidence="2">
    <location>
        <begin position="36"/>
        <end position="56"/>
    </location>
</feature>
<evidence type="ECO:0000313" key="4">
    <source>
        <dbReference type="Proteomes" id="UP000004897"/>
    </source>
</evidence>
<gene>
    <name evidence="3" type="ORF">HMPREF0737_01647</name>
</gene>
<dbReference type="Proteomes" id="UP000004897">
    <property type="component" value="Unassembled WGS sequence"/>
</dbReference>
<keyword evidence="2" id="KW-0472">Membrane</keyword>
<feature type="compositionally biased region" description="Basic and acidic residues" evidence="1">
    <location>
        <begin position="7"/>
        <end position="16"/>
    </location>
</feature>
<accession>G5ETN7</accession>
<evidence type="ECO:0000313" key="3">
    <source>
        <dbReference type="EMBL" id="EHB87313.1"/>
    </source>
</evidence>
<proteinExistence type="predicted"/>
<feature type="region of interest" description="Disordered" evidence="1">
    <location>
        <begin position="1"/>
        <end position="28"/>
    </location>
</feature>
<comment type="caution">
    <text evidence="3">The sequence shown here is derived from an EMBL/GenBank/DDBJ whole genome shotgun (WGS) entry which is preliminary data.</text>
</comment>
<dbReference type="EMBL" id="ACSB01000013">
    <property type="protein sequence ID" value="EHB87313.1"/>
    <property type="molecule type" value="Genomic_DNA"/>
</dbReference>
<keyword evidence="2" id="KW-0812">Transmembrane</keyword>
<dbReference type="PATRIC" id="fig|563033.4.peg.1645"/>
<evidence type="ECO:0000256" key="1">
    <source>
        <dbReference type="SAM" id="MobiDB-lite"/>
    </source>
</evidence>
<reference evidence="3 4" key="1">
    <citation type="submission" date="2011-08" db="EMBL/GenBank/DDBJ databases">
        <title>The Genome Sequence of Rothia mucilaginosa M508.</title>
        <authorList>
            <consortium name="The Broad Institute Genome Sequencing Platform"/>
            <consortium name="The Broad Institute Genome Sequencing Center for Infectious Disease"/>
            <person name="Earl A."/>
            <person name="Ward D."/>
            <person name="Feldgarden M."/>
            <person name="Gevers D."/>
            <person name="Sibley C.D."/>
            <person name="Field T.R."/>
            <person name="Grinwis M."/>
            <person name="Eshaghurshan C.S."/>
            <person name="Surette M.G."/>
            <person name="Young S.K."/>
            <person name="Zeng Q."/>
            <person name="Gargeya S."/>
            <person name="Fitzgerald M."/>
            <person name="Haas B."/>
            <person name="Abouelleil A."/>
            <person name="Alvarado L."/>
            <person name="Arachchi H.M."/>
            <person name="Berlin A."/>
            <person name="Brown A."/>
            <person name="Chapman S.B."/>
            <person name="Chen Z."/>
            <person name="Dunbar C."/>
            <person name="Freedman E."/>
            <person name="Gearin G."/>
            <person name="Gellesch M."/>
            <person name="Goldberg J."/>
            <person name="Griggs A."/>
            <person name="Gujja S."/>
            <person name="Heiman D."/>
            <person name="Howarth C."/>
            <person name="Larson L."/>
            <person name="Lui A."/>
            <person name="MacDonald P.J.P."/>
            <person name="Montmayeur A."/>
            <person name="Murphy C."/>
            <person name="Neiman D."/>
            <person name="Pearson M."/>
            <person name="Priest M."/>
            <person name="Roberts A."/>
            <person name="Saif S."/>
            <person name="Shea T."/>
            <person name="Shenoy N."/>
            <person name="Sisk P."/>
            <person name="Stolte C."/>
            <person name="Sykes S."/>
            <person name="Wortman J."/>
            <person name="Nusbaum C."/>
            <person name="Birren B."/>
        </authorList>
    </citation>
    <scope>NUCLEOTIDE SEQUENCE [LARGE SCALE GENOMIC DNA]</scope>
    <source>
        <strain evidence="3 4">M508</strain>
    </source>
</reference>
<keyword evidence="2" id="KW-1133">Transmembrane helix</keyword>
<evidence type="ECO:0000256" key="2">
    <source>
        <dbReference type="SAM" id="Phobius"/>
    </source>
</evidence>
<dbReference type="HOGENOM" id="CLU_1748292_0_0_11"/>
<name>G5ETN7_9MICC</name>